<sequence>MEEDKLNPRLSKKATLPLSPFSFAINGVGFRCGDSEFLKKLRDGFLGFSKVGFLLTGVWYWVIVVVVVLAFGGALVSKELDSLWERKEREFTRELDFGVEGRKGELFPAKSLSSLSFDKTSVPRSGLSFRLSSAHWSASFA</sequence>
<name>A0AAD6QFY8_9ROSI</name>
<keyword evidence="1" id="KW-0812">Transmembrane</keyword>
<comment type="caution">
    <text evidence="2">The sequence shown here is derived from an EMBL/GenBank/DDBJ whole genome shotgun (WGS) entry which is preliminary data.</text>
</comment>
<dbReference type="EMBL" id="JAQIZT010000007">
    <property type="protein sequence ID" value="KAJ6989677.1"/>
    <property type="molecule type" value="Genomic_DNA"/>
</dbReference>
<proteinExistence type="predicted"/>
<reference evidence="2" key="1">
    <citation type="journal article" date="2023" name="Mol. Ecol. Resour.">
        <title>Chromosome-level genome assembly of a triploid poplar Populus alba 'Berolinensis'.</title>
        <authorList>
            <person name="Chen S."/>
            <person name="Yu Y."/>
            <person name="Wang X."/>
            <person name="Wang S."/>
            <person name="Zhang T."/>
            <person name="Zhou Y."/>
            <person name="He R."/>
            <person name="Meng N."/>
            <person name="Wang Y."/>
            <person name="Liu W."/>
            <person name="Liu Z."/>
            <person name="Liu J."/>
            <person name="Guo Q."/>
            <person name="Huang H."/>
            <person name="Sederoff R.R."/>
            <person name="Wang G."/>
            <person name="Qu G."/>
            <person name="Chen S."/>
        </authorList>
    </citation>
    <scope>NUCLEOTIDE SEQUENCE</scope>
    <source>
        <strain evidence="2">SC-2020</strain>
    </source>
</reference>
<evidence type="ECO:0008006" key="5">
    <source>
        <dbReference type="Google" id="ProtNLM"/>
    </source>
</evidence>
<protein>
    <recommendedName>
        <fullName evidence="5">Transmembrane protein</fullName>
    </recommendedName>
</protein>
<keyword evidence="4" id="KW-1185">Reference proteome</keyword>
<dbReference type="AlphaFoldDB" id="A0AAD6QFY8"/>
<evidence type="ECO:0000313" key="3">
    <source>
        <dbReference type="EMBL" id="KAJ6989682.1"/>
    </source>
</evidence>
<keyword evidence="1" id="KW-0472">Membrane</keyword>
<evidence type="ECO:0000313" key="2">
    <source>
        <dbReference type="EMBL" id="KAJ6989677.1"/>
    </source>
</evidence>
<dbReference type="EMBL" id="JAQIZT010000007">
    <property type="protein sequence ID" value="KAJ6989682.1"/>
    <property type="molecule type" value="Genomic_DNA"/>
</dbReference>
<accession>A0AAD6QFY8</accession>
<keyword evidence="1" id="KW-1133">Transmembrane helix</keyword>
<evidence type="ECO:0000313" key="4">
    <source>
        <dbReference type="Proteomes" id="UP001164929"/>
    </source>
</evidence>
<evidence type="ECO:0000256" key="1">
    <source>
        <dbReference type="SAM" id="Phobius"/>
    </source>
</evidence>
<gene>
    <name evidence="2" type="ORF">NC653_018232</name>
    <name evidence="3" type="ORF">NC653_018237</name>
</gene>
<dbReference type="Proteomes" id="UP001164929">
    <property type="component" value="Chromosome 7"/>
</dbReference>
<organism evidence="2 4">
    <name type="scientific">Populus alba x Populus x berolinensis</name>
    <dbReference type="NCBI Taxonomy" id="444605"/>
    <lineage>
        <taxon>Eukaryota</taxon>
        <taxon>Viridiplantae</taxon>
        <taxon>Streptophyta</taxon>
        <taxon>Embryophyta</taxon>
        <taxon>Tracheophyta</taxon>
        <taxon>Spermatophyta</taxon>
        <taxon>Magnoliopsida</taxon>
        <taxon>eudicotyledons</taxon>
        <taxon>Gunneridae</taxon>
        <taxon>Pentapetalae</taxon>
        <taxon>rosids</taxon>
        <taxon>fabids</taxon>
        <taxon>Malpighiales</taxon>
        <taxon>Salicaceae</taxon>
        <taxon>Saliceae</taxon>
        <taxon>Populus</taxon>
    </lineage>
</organism>
<feature type="transmembrane region" description="Helical" evidence="1">
    <location>
        <begin position="58"/>
        <end position="77"/>
    </location>
</feature>